<gene>
    <name evidence="1" type="ORF">Tci_933286</name>
</gene>
<protein>
    <submittedName>
        <fullName evidence="1">Uncharacterized protein</fullName>
    </submittedName>
</protein>
<sequence>MKERDTYQETIPALISKEFTDNAPKMIEELYQTYIQNNVVTVYHATRSSTVTPSFADLQHQLYLKMKRSLQDQEYD</sequence>
<feature type="non-terminal residue" evidence="1">
    <location>
        <position position="76"/>
    </location>
</feature>
<reference evidence="1" key="1">
    <citation type="journal article" date="2019" name="Sci. Rep.">
        <title>Draft genome of Tanacetum cinerariifolium, the natural source of mosquito coil.</title>
        <authorList>
            <person name="Yamashiro T."/>
            <person name="Shiraishi A."/>
            <person name="Satake H."/>
            <person name="Nakayama K."/>
        </authorList>
    </citation>
    <scope>NUCLEOTIDE SEQUENCE</scope>
</reference>
<evidence type="ECO:0000313" key="1">
    <source>
        <dbReference type="EMBL" id="GFD61317.1"/>
    </source>
</evidence>
<proteinExistence type="predicted"/>
<comment type="caution">
    <text evidence="1">The sequence shown here is derived from an EMBL/GenBank/DDBJ whole genome shotgun (WGS) entry which is preliminary data.</text>
</comment>
<dbReference type="AlphaFoldDB" id="A0A699XNQ9"/>
<organism evidence="1">
    <name type="scientific">Tanacetum cinerariifolium</name>
    <name type="common">Dalmatian daisy</name>
    <name type="synonym">Chrysanthemum cinerariifolium</name>
    <dbReference type="NCBI Taxonomy" id="118510"/>
    <lineage>
        <taxon>Eukaryota</taxon>
        <taxon>Viridiplantae</taxon>
        <taxon>Streptophyta</taxon>
        <taxon>Embryophyta</taxon>
        <taxon>Tracheophyta</taxon>
        <taxon>Spermatophyta</taxon>
        <taxon>Magnoliopsida</taxon>
        <taxon>eudicotyledons</taxon>
        <taxon>Gunneridae</taxon>
        <taxon>Pentapetalae</taxon>
        <taxon>asterids</taxon>
        <taxon>campanulids</taxon>
        <taxon>Asterales</taxon>
        <taxon>Asteraceae</taxon>
        <taxon>Asteroideae</taxon>
        <taxon>Anthemideae</taxon>
        <taxon>Anthemidinae</taxon>
        <taxon>Tanacetum</taxon>
    </lineage>
</organism>
<dbReference type="EMBL" id="BKCJ011889545">
    <property type="protein sequence ID" value="GFD61317.1"/>
    <property type="molecule type" value="Genomic_DNA"/>
</dbReference>
<name>A0A699XNQ9_TANCI</name>
<accession>A0A699XNQ9</accession>